<organism evidence="3 4">
    <name type="scientific">Catenibacillus scindens</name>
    <dbReference type="NCBI Taxonomy" id="673271"/>
    <lineage>
        <taxon>Bacteria</taxon>
        <taxon>Bacillati</taxon>
        <taxon>Bacillota</taxon>
        <taxon>Clostridia</taxon>
        <taxon>Lachnospirales</taxon>
        <taxon>Lachnospiraceae</taxon>
        <taxon>Catenibacillus</taxon>
    </lineage>
</organism>
<sequence>MENQRCQSYPYVKNDNGTISFPEGMLEDFRNKLDASGMPTLVAGVQEQLDAWIAENGLQTSESAASSDTAPMTGETEE</sequence>
<evidence type="ECO:0000256" key="1">
    <source>
        <dbReference type="SAM" id="MobiDB-lite"/>
    </source>
</evidence>
<dbReference type="Proteomes" id="UP000543642">
    <property type="component" value="Unassembled WGS sequence"/>
</dbReference>
<evidence type="ECO:0000259" key="2">
    <source>
        <dbReference type="Pfam" id="PF12010"/>
    </source>
</evidence>
<proteinExistence type="predicted"/>
<dbReference type="InterPro" id="IPR022627">
    <property type="entry name" value="DUF3502"/>
</dbReference>
<name>A0A7W8H738_9FIRM</name>
<accession>A0A7W8H738</accession>
<feature type="region of interest" description="Disordered" evidence="1">
    <location>
        <begin position="56"/>
        <end position="78"/>
    </location>
</feature>
<comment type="caution">
    <text evidence="3">The sequence shown here is derived from an EMBL/GenBank/DDBJ whole genome shotgun (WGS) entry which is preliminary data.</text>
</comment>
<dbReference type="RefSeq" id="WP_183770484.1">
    <property type="nucleotide sequence ID" value="NZ_JACHFW010000001.1"/>
</dbReference>
<evidence type="ECO:0000313" key="3">
    <source>
        <dbReference type="EMBL" id="MBB5263114.1"/>
    </source>
</evidence>
<feature type="domain" description="DUF3502" evidence="2">
    <location>
        <begin position="17"/>
        <end position="54"/>
    </location>
</feature>
<keyword evidence="4" id="KW-1185">Reference proteome</keyword>
<dbReference type="EMBL" id="JACHFW010000001">
    <property type="protein sequence ID" value="MBB5263114.1"/>
    <property type="molecule type" value="Genomic_DNA"/>
</dbReference>
<evidence type="ECO:0000313" key="4">
    <source>
        <dbReference type="Proteomes" id="UP000543642"/>
    </source>
</evidence>
<gene>
    <name evidence="3" type="ORF">HNP82_000208</name>
</gene>
<reference evidence="3 4" key="1">
    <citation type="submission" date="2020-08" db="EMBL/GenBank/DDBJ databases">
        <title>Genomic Encyclopedia of Type Strains, Phase IV (KMG-IV): sequencing the most valuable type-strain genomes for metagenomic binning, comparative biology and taxonomic classification.</title>
        <authorList>
            <person name="Goeker M."/>
        </authorList>
    </citation>
    <scope>NUCLEOTIDE SEQUENCE [LARGE SCALE GENOMIC DNA]</scope>
    <source>
        <strain evidence="3 4">DSM 106146</strain>
    </source>
</reference>
<feature type="compositionally biased region" description="Polar residues" evidence="1">
    <location>
        <begin position="57"/>
        <end position="70"/>
    </location>
</feature>
<dbReference type="Pfam" id="PF12010">
    <property type="entry name" value="DUF3502"/>
    <property type="match status" value="1"/>
</dbReference>
<dbReference type="AlphaFoldDB" id="A0A7W8H738"/>
<protein>
    <recommendedName>
        <fullName evidence="2">DUF3502 domain-containing protein</fullName>
    </recommendedName>
</protein>